<dbReference type="Pfam" id="PF00078">
    <property type="entry name" value="RVT_1"/>
    <property type="match status" value="1"/>
</dbReference>
<dbReference type="EMBL" id="BGPR01070927">
    <property type="protein sequence ID" value="GBO44261.1"/>
    <property type="molecule type" value="Genomic_DNA"/>
</dbReference>
<evidence type="ECO:0000256" key="2">
    <source>
        <dbReference type="ARBA" id="ARBA00022679"/>
    </source>
</evidence>
<keyword evidence="6" id="KW-0378">Hydrolase</keyword>
<gene>
    <name evidence="10" type="primary">TY3B-I_1430</name>
    <name evidence="11" type="synonym">TY3B-I_1518</name>
    <name evidence="11" type="ORF">AVEN_275260_1</name>
    <name evidence="10" type="ORF">AVEN_98677_1</name>
</gene>
<evidence type="ECO:0000256" key="4">
    <source>
        <dbReference type="ARBA" id="ARBA00022722"/>
    </source>
</evidence>
<keyword evidence="3" id="KW-0548">Nucleotidyltransferase</keyword>
<evidence type="ECO:0000256" key="7">
    <source>
        <dbReference type="ARBA" id="ARBA00022918"/>
    </source>
</evidence>
<dbReference type="Pfam" id="PF17919">
    <property type="entry name" value="RT_RNaseH_2"/>
    <property type="match status" value="1"/>
</dbReference>
<comment type="caution">
    <text evidence="10">The sequence shown here is derived from an EMBL/GenBank/DDBJ whole genome shotgun (WGS) entry which is preliminary data.</text>
</comment>
<evidence type="ECO:0000256" key="6">
    <source>
        <dbReference type="ARBA" id="ARBA00022801"/>
    </source>
</evidence>
<name>A0A4Y2X3X9_ARAVE</name>
<evidence type="ECO:0000259" key="9">
    <source>
        <dbReference type="Pfam" id="PF17919"/>
    </source>
</evidence>
<dbReference type="InterPro" id="IPR053134">
    <property type="entry name" value="RNA-dir_DNA_polymerase"/>
</dbReference>
<accession>A0A4Y2X3X9</accession>
<protein>
    <submittedName>
        <fullName evidence="10">Transposon Ty3-I Gag-Pol polyprotein</fullName>
    </submittedName>
</protein>
<evidence type="ECO:0000256" key="5">
    <source>
        <dbReference type="ARBA" id="ARBA00022759"/>
    </source>
</evidence>
<dbReference type="SUPFAM" id="SSF56672">
    <property type="entry name" value="DNA/RNA polymerases"/>
    <property type="match status" value="1"/>
</dbReference>
<keyword evidence="1" id="KW-0645">Protease</keyword>
<dbReference type="Gene3D" id="3.30.70.270">
    <property type="match status" value="1"/>
</dbReference>
<dbReference type="CDD" id="cd01647">
    <property type="entry name" value="RT_LTR"/>
    <property type="match status" value="1"/>
</dbReference>
<keyword evidence="7" id="KW-0695">RNA-directed DNA polymerase</keyword>
<dbReference type="AlphaFoldDB" id="A0A4Y2X3X9"/>
<keyword evidence="12" id="KW-1185">Reference proteome</keyword>
<dbReference type="Gene3D" id="3.10.10.10">
    <property type="entry name" value="HIV Type 1 Reverse Transcriptase, subunit A, domain 1"/>
    <property type="match status" value="1"/>
</dbReference>
<dbReference type="GO" id="GO:0006508">
    <property type="term" value="P:proteolysis"/>
    <property type="evidence" value="ECO:0007669"/>
    <property type="project" value="UniProtKB-KW"/>
</dbReference>
<evidence type="ECO:0000313" key="10">
    <source>
        <dbReference type="EMBL" id="GBO44261.1"/>
    </source>
</evidence>
<dbReference type="InterPro" id="IPR043502">
    <property type="entry name" value="DNA/RNA_pol_sf"/>
</dbReference>
<dbReference type="PANTHER" id="PTHR24559:SF444">
    <property type="entry name" value="REVERSE TRANSCRIPTASE DOMAIN-CONTAINING PROTEIN"/>
    <property type="match status" value="1"/>
</dbReference>
<dbReference type="InterPro" id="IPR041577">
    <property type="entry name" value="RT_RNaseH_2"/>
</dbReference>
<dbReference type="GO" id="GO:0003964">
    <property type="term" value="F:RNA-directed DNA polymerase activity"/>
    <property type="evidence" value="ECO:0007669"/>
    <property type="project" value="UniProtKB-KW"/>
</dbReference>
<dbReference type="GO" id="GO:0008233">
    <property type="term" value="F:peptidase activity"/>
    <property type="evidence" value="ECO:0007669"/>
    <property type="project" value="UniProtKB-KW"/>
</dbReference>
<feature type="domain" description="Reverse transcriptase" evidence="8">
    <location>
        <begin position="8"/>
        <end position="105"/>
    </location>
</feature>
<evidence type="ECO:0000259" key="8">
    <source>
        <dbReference type="Pfam" id="PF00078"/>
    </source>
</evidence>
<keyword evidence="2" id="KW-0808">Transferase</keyword>
<keyword evidence="4" id="KW-0540">Nuclease</keyword>
<dbReference type="EMBL" id="BGPR01070930">
    <property type="protein sequence ID" value="GBO44264.1"/>
    <property type="molecule type" value="Genomic_DNA"/>
</dbReference>
<dbReference type="GO" id="GO:0004519">
    <property type="term" value="F:endonuclease activity"/>
    <property type="evidence" value="ECO:0007669"/>
    <property type="project" value="UniProtKB-KW"/>
</dbReference>
<dbReference type="PANTHER" id="PTHR24559">
    <property type="entry name" value="TRANSPOSON TY3-I GAG-POL POLYPROTEIN"/>
    <property type="match status" value="1"/>
</dbReference>
<evidence type="ECO:0000313" key="12">
    <source>
        <dbReference type="Proteomes" id="UP000499080"/>
    </source>
</evidence>
<organism evidence="10 12">
    <name type="scientific">Araneus ventricosus</name>
    <name type="common">Orbweaver spider</name>
    <name type="synonym">Epeira ventricosa</name>
    <dbReference type="NCBI Taxonomy" id="182803"/>
    <lineage>
        <taxon>Eukaryota</taxon>
        <taxon>Metazoa</taxon>
        <taxon>Ecdysozoa</taxon>
        <taxon>Arthropoda</taxon>
        <taxon>Chelicerata</taxon>
        <taxon>Arachnida</taxon>
        <taxon>Araneae</taxon>
        <taxon>Araneomorphae</taxon>
        <taxon>Entelegynae</taxon>
        <taxon>Araneoidea</taxon>
        <taxon>Araneidae</taxon>
        <taxon>Araneus</taxon>
    </lineage>
</organism>
<evidence type="ECO:0000313" key="11">
    <source>
        <dbReference type="EMBL" id="GBO44264.1"/>
    </source>
</evidence>
<dbReference type="FunFam" id="3.10.10.10:FF:000007">
    <property type="entry name" value="Retrovirus-related Pol polyprotein from transposon 17.6-like Protein"/>
    <property type="match status" value="1"/>
</dbReference>
<evidence type="ECO:0000256" key="3">
    <source>
        <dbReference type="ARBA" id="ARBA00022695"/>
    </source>
</evidence>
<dbReference type="OrthoDB" id="6254850at2759"/>
<sequence>MVPKNEDWKSCEDYRRLNNQTIPDRFPIPHVHDLAHNLFNKKIFSTIDLVRAYHQIPVAAADVPKTAVITPFGLFEFLFMPFGLCNAAQTFQRFMRFLKNAAHEQSLLCDYLKGAKKNDTRLINWTEEAKLAFESCRNSLAMSTLLVYPSPDALLSLTCDASDRALGSVLSQEENGEWEPLPFFFTEAYSC</sequence>
<proteinExistence type="predicted"/>
<feature type="domain" description="Reverse transcriptase/retrotransposon-derived protein RNase H-like" evidence="9">
    <location>
        <begin position="125"/>
        <end position="184"/>
    </location>
</feature>
<evidence type="ECO:0000256" key="1">
    <source>
        <dbReference type="ARBA" id="ARBA00022670"/>
    </source>
</evidence>
<dbReference type="InterPro" id="IPR043128">
    <property type="entry name" value="Rev_trsase/Diguanyl_cyclase"/>
</dbReference>
<dbReference type="Proteomes" id="UP000499080">
    <property type="component" value="Unassembled WGS sequence"/>
</dbReference>
<keyword evidence="5" id="KW-0255">Endonuclease</keyword>
<reference evidence="10 12" key="1">
    <citation type="journal article" date="2019" name="Sci. Rep.">
        <title>Orb-weaving spider Araneus ventricosus genome elucidates the spidroin gene catalogue.</title>
        <authorList>
            <person name="Kono N."/>
            <person name="Nakamura H."/>
            <person name="Ohtoshi R."/>
            <person name="Moran D.A.P."/>
            <person name="Shinohara A."/>
            <person name="Yoshida Y."/>
            <person name="Fujiwara M."/>
            <person name="Mori M."/>
            <person name="Tomita M."/>
            <person name="Arakawa K."/>
        </authorList>
    </citation>
    <scope>NUCLEOTIDE SEQUENCE [LARGE SCALE GENOMIC DNA]</scope>
</reference>
<dbReference type="InterPro" id="IPR000477">
    <property type="entry name" value="RT_dom"/>
</dbReference>